<name>A0A4R4E0B4_9BACT</name>
<gene>
    <name evidence="1" type="ORF">E0486_15480</name>
</gene>
<reference evidence="1 2" key="1">
    <citation type="submission" date="2019-03" db="EMBL/GenBank/DDBJ databases">
        <authorList>
            <person name="Kim M.K.M."/>
        </authorList>
    </citation>
    <scope>NUCLEOTIDE SEQUENCE [LARGE SCALE GENOMIC DNA]</scope>
    <source>
        <strain evidence="1 2">17J68-15</strain>
    </source>
</reference>
<organism evidence="1 2">
    <name type="scientific">Flaviaesturariibacter aridisoli</name>
    <dbReference type="NCBI Taxonomy" id="2545761"/>
    <lineage>
        <taxon>Bacteria</taxon>
        <taxon>Pseudomonadati</taxon>
        <taxon>Bacteroidota</taxon>
        <taxon>Chitinophagia</taxon>
        <taxon>Chitinophagales</taxon>
        <taxon>Chitinophagaceae</taxon>
        <taxon>Flaviaestuariibacter</taxon>
    </lineage>
</organism>
<comment type="caution">
    <text evidence="1">The sequence shown here is derived from an EMBL/GenBank/DDBJ whole genome shotgun (WGS) entry which is preliminary data.</text>
</comment>
<evidence type="ECO:0000313" key="1">
    <source>
        <dbReference type="EMBL" id="TCZ67479.1"/>
    </source>
</evidence>
<dbReference type="OrthoDB" id="6400584at2"/>
<dbReference type="AlphaFoldDB" id="A0A4R4E0B4"/>
<keyword evidence="2" id="KW-1185">Reference proteome</keyword>
<accession>A0A4R4E0B4</accession>
<evidence type="ECO:0000313" key="2">
    <source>
        <dbReference type="Proteomes" id="UP000295164"/>
    </source>
</evidence>
<dbReference type="EMBL" id="SKFH01000034">
    <property type="protein sequence ID" value="TCZ67479.1"/>
    <property type="molecule type" value="Genomic_DNA"/>
</dbReference>
<protein>
    <submittedName>
        <fullName evidence="1">Uncharacterized protein</fullName>
    </submittedName>
</protein>
<proteinExistence type="predicted"/>
<dbReference type="RefSeq" id="WP_131853408.1">
    <property type="nucleotide sequence ID" value="NZ_SKFH01000034.1"/>
</dbReference>
<sequence>MNANFQIHDLRTLRFGRRLIDLHRNFHFRGFNYDLQQARVKLYWVKGGGNWIAAEELGAFTLLHENVTYFQVLLLAAATMDADIRTLSEVTFFPSAERDAHGQFIHQAAPGPYDDIIYSFVGGPVIRIGCAQVLLLK</sequence>
<dbReference type="Proteomes" id="UP000295164">
    <property type="component" value="Unassembled WGS sequence"/>
</dbReference>